<dbReference type="InterPro" id="IPR001282">
    <property type="entry name" value="G6P_DH"/>
</dbReference>
<protein>
    <recommendedName>
        <fullName evidence="10">Glucose-6-phosphate dehydrogenase (NADP(+))</fullName>
    </recommendedName>
</protein>
<evidence type="ECO:0000256" key="5">
    <source>
        <dbReference type="ARBA" id="ARBA00023277"/>
    </source>
</evidence>
<dbReference type="GO" id="GO:0005829">
    <property type="term" value="C:cytosol"/>
    <property type="evidence" value="ECO:0007669"/>
    <property type="project" value="TreeGrafter"/>
</dbReference>
<comment type="pathway">
    <text evidence="1">Carbohydrate degradation; pentose phosphate pathway; D-ribulose 5-phosphate from D-glucose 6-phosphate (oxidative stage): step 1/3.</text>
</comment>
<evidence type="ECO:0000313" key="9">
    <source>
        <dbReference type="Proteomes" id="UP000289257"/>
    </source>
</evidence>
<dbReference type="EMBL" id="SCKX01000001">
    <property type="protein sequence ID" value="RWZ78414.1"/>
    <property type="molecule type" value="Genomic_DNA"/>
</dbReference>
<name>A0A4Q0AH43_9BACT</name>
<evidence type="ECO:0000256" key="1">
    <source>
        <dbReference type="ARBA" id="ARBA00004937"/>
    </source>
</evidence>
<evidence type="ECO:0000256" key="4">
    <source>
        <dbReference type="ARBA" id="ARBA00023002"/>
    </source>
</evidence>
<keyword evidence="4" id="KW-0560">Oxidoreductase</keyword>
<dbReference type="Gene3D" id="3.40.50.720">
    <property type="entry name" value="NAD(P)-binding Rossmann-like Domain"/>
    <property type="match status" value="1"/>
</dbReference>
<evidence type="ECO:0008006" key="10">
    <source>
        <dbReference type="Google" id="ProtNLM"/>
    </source>
</evidence>
<dbReference type="Proteomes" id="UP000289257">
    <property type="component" value="Unassembled WGS sequence"/>
</dbReference>
<evidence type="ECO:0000256" key="3">
    <source>
        <dbReference type="ARBA" id="ARBA00022857"/>
    </source>
</evidence>
<dbReference type="InterPro" id="IPR022674">
    <property type="entry name" value="G6P_DH_NAD-bd"/>
</dbReference>
<feature type="domain" description="Glucose-6-phosphate dehydrogenase C-terminal" evidence="7">
    <location>
        <begin position="331"/>
        <end position="384"/>
    </location>
</feature>
<dbReference type="GO" id="GO:0006006">
    <property type="term" value="P:glucose metabolic process"/>
    <property type="evidence" value="ECO:0007669"/>
    <property type="project" value="UniProtKB-KW"/>
</dbReference>
<dbReference type="SUPFAM" id="SSF51735">
    <property type="entry name" value="NAD(P)-binding Rossmann-fold domains"/>
    <property type="match status" value="1"/>
</dbReference>
<sequence>MKTKLVIFGITGDLSRRKLLPALEHIIARDDQLSIIGVSRRQVDVPELLKSAIGNDSFASKVSVFTMNLANASDYSRLKEFVDLQDDEQALMYLSVPPSAAADIVDFLGQAGFNSPNVKLLFEKPFGFDLESAKGYIQRTSRYFEEAQIYRIDHYAAKEIAQEIVRLRSDPKRQWNAESVASIDVIAAEAIGIEDRATFYEETGALRDVIQGHLLQLLALMLMPIPDDFDAANVSAYQKQALDALDPADPLETIRAQYEGYQDEVKNPGSLTETFVSMVLRSNDSNWKGVQLRLTTGKKLSKKESSITVTCKDGTVIVLEEGKLPNSDITFSDAYERVLVQAIEGNKSIFTTSPELLRAWEIVQPVQKSWDMDNSALKRYAPGATIEQVTAG</sequence>
<feature type="domain" description="Glucose-6-phosphate dehydrogenase C-terminal" evidence="7">
    <location>
        <begin position="173"/>
        <end position="319"/>
    </location>
</feature>
<dbReference type="GO" id="GO:0009051">
    <property type="term" value="P:pentose-phosphate shunt, oxidative branch"/>
    <property type="evidence" value="ECO:0007669"/>
    <property type="project" value="TreeGrafter"/>
</dbReference>
<keyword evidence="9" id="KW-1185">Reference proteome</keyword>
<dbReference type="GO" id="GO:0050661">
    <property type="term" value="F:NADP binding"/>
    <property type="evidence" value="ECO:0007669"/>
    <property type="project" value="InterPro"/>
</dbReference>
<dbReference type="Pfam" id="PF00479">
    <property type="entry name" value="G6PD_N"/>
    <property type="match status" value="1"/>
</dbReference>
<dbReference type="InterPro" id="IPR022675">
    <property type="entry name" value="G6P_DH_C"/>
</dbReference>
<organism evidence="8 9">
    <name type="scientific">Candidatus Microsaccharimonas sossegonensis</name>
    <dbReference type="NCBI Taxonomy" id="2506948"/>
    <lineage>
        <taxon>Bacteria</taxon>
        <taxon>Candidatus Saccharimonadota</taxon>
        <taxon>Candidatus Saccharimonadia</taxon>
        <taxon>Candidatus Saccharimonadales</taxon>
        <taxon>Candidatus Saccharimonadaceae</taxon>
        <taxon>Candidatus Microsaccharimonas</taxon>
    </lineage>
</organism>
<dbReference type="PRINTS" id="PR00079">
    <property type="entry name" value="G6PDHDRGNASE"/>
</dbReference>
<gene>
    <name evidence="8" type="ORF">EOT05_01485</name>
</gene>
<comment type="caution">
    <text evidence="8">The sequence shown here is derived from an EMBL/GenBank/DDBJ whole genome shotgun (WGS) entry which is preliminary data.</text>
</comment>
<keyword evidence="2" id="KW-0313">Glucose metabolism</keyword>
<reference evidence="8" key="1">
    <citation type="submission" date="2019-01" db="EMBL/GenBank/DDBJ databases">
        <title>Genomic signatures and co-occurrence patterns of the ultra-small Saccharimodia (Patescibacteria phylum) suggest a symbiotic lifestyle.</title>
        <authorList>
            <person name="Lemos L."/>
            <person name="Medeiros J."/>
            <person name="Andreote F."/>
            <person name="Fernandes G."/>
            <person name="Varani A."/>
            <person name="Oliveira G."/>
            <person name="Pylro V."/>
        </authorList>
    </citation>
    <scope>NUCLEOTIDE SEQUENCE [LARGE SCALE GENOMIC DNA]</scope>
    <source>
        <strain evidence="8">AMD02</strain>
    </source>
</reference>
<dbReference type="PANTHER" id="PTHR23429:SF0">
    <property type="entry name" value="GLUCOSE-6-PHOSPHATE 1-DEHYDROGENASE"/>
    <property type="match status" value="1"/>
</dbReference>
<evidence type="ECO:0000259" key="7">
    <source>
        <dbReference type="Pfam" id="PF02781"/>
    </source>
</evidence>
<feature type="domain" description="Glucose-6-phosphate dehydrogenase NAD-binding" evidence="6">
    <location>
        <begin position="6"/>
        <end position="162"/>
    </location>
</feature>
<dbReference type="SUPFAM" id="SSF55347">
    <property type="entry name" value="Glyceraldehyde-3-phosphate dehydrogenase-like, C-terminal domain"/>
    <property type="match status" value="1"/>
</dbReference>
<accession>A0A4Q0AH43</accession>
<keyword evidence="3" id="KW-0521">NADP</keyword>
<evidence type="ECO:0000259" key="6">
    <source>
        <dbReference type="Pfam" id="PF00479"/>
    </source>
</evidence>
<dbReference type="AlphaFoldDB" id="A0A4Q0AH43"/>
<dbReference type="InterPro" id="IPR036291">
    <property type="entry name" value="NAD(P)-bd_dom_sf"/>
</dbReference>
<keyword evidence="5" id="KW-0119">Carbohydrate metabolism</keyword>
<dbReference type="Gene3D" id="3.30.360.10">
    <property type="entry name" value="Dihydrodipicolinate Reductase, domain 2"/>
    <property type="match status" value="2"/>
</dbReference>
<dbReference type="PANTHER" id="PTHR23429">
    <property type="entry name" value="GLUCOSE-6-PHOSPHATE 1-DEHYDROGENASE G6PD"/>
    <property type="match status" value="1"/>
</dbReference>
<evidence type="ECO:0000313" key="8">
    <source>
        <dbReference type="EMBL" id="RWZ78414.1"/>
    </source>
</evidence>
<dbReference type="Pfam" id="PF02781">
    <property type="entry name" value="G6PD_C"/>
    <property type="match status" value="2"/>
</dbReference>
<dbReference type="GO" id="GO:0004345">
    <property type="term" value="F:glucose-6-phosphate dehydrogenase activity"/>
    <property type="evidence" value="ECO:0007669"/>
    <property type="project" value="InterPro"/>
</dbReference>
<evidence type="ECO:0000256" key="2">
    <source>
        <dbReference type="ARBA" id="ARBA00022526"/>
    </source>
</evidence>
<proteinExistence type="predicted"/>